<sequence>MTTPPRDRPLHKKWWFWLIIAFTTVVLIAVAVFVWVVVADTRAATRAIESCEQKAIEQAKYPGGAKIVSTYVGELKTLPNGNMTLPVEGEIDMPNAFGTPVRHTYWCGLMMILEDGTIINDEPLVLPKN</sequence>
<protein>
    <submittedName>
        <fullName evidence="2">Uncharacterized protein</fullName>
    </submittedName>
</protein>
<name>A0A095Y560_9CORY</name>
<dbReference type="RefSeq" id="WP_035121253.1">
    <property type="nucleotide sequence ID" value="NZ_JRNE01000040.1"/>
</dbReference>
<keyword evidence="1" id="KW-0812">Transmembrane</keyword>
<dbReference type="eggNOG" id="ENOG5031JEC">
    <property type="taxonomic scope" value="Bacteria"/>
</dbReference>
<dbReference type="EMBL" id="JRNE01000040">
    <property type="protein sequence ID" value="KGF17398.1"/>
    <property type="molecule type" value="Genomic_DNA"/>
</dbReference>
<proteinExistence type="predicted"/>
<evidence type="ECO:0000313" key="3">
    <source>
        <dbReference type="Proteomes" id="UP000029548"/>
    </source>
</evidence>
<keyword evidence="1" id="KW-0472">Membrane</keyword>
<evidence type="ECO:0000256" key="1">
    <source>
        <dbReference type="SAM" id="Phobius"/>
    </source>
</evidence>
<accession>A0A095Y560</accession>
<dbReference type="Proteomes" id="UP000029548">
    <property type="component" value="Unassembled WGS sequence"/>
</dbReference>
<organism evidence="2 3">
    <name type="scientific">Corynebacterium freneyi DNF00450</name>
    <dbReference type="NCBI Taxonomy" id="1287475"/>
    <lineage>
        <taxon>Bacteria</taxon>
        <taxon>Bacillati</taxon>
        <taxon>Actinomycetota</taxon>
        <taxon>Actinomycetes</taxon>
        <taxon>Mycobacteriales</taxon>
        <taxon>Corynebacteriaceae</taxon>
        <taxon>Corynebacterium</taxon>
    </lineage>
</organism>
<comment type="caution">
    <text evidence="2">The sequence shown here is derived from an EMBL/GenBank/DDBJ whole genome shotgun (WGS) entry which is preliminary data.</text>
</comment>
<dbReference type="AlphaFoldDB" id="A0A095Y560"/>
<feature type="transmembrane region" description="Helical" evidence="1">
    <location>
        <begin position="14"/>
        <end position="38"/>
    </location>
</feature>
<gene>
    <name evidence="2" type="ORF">HMPREF1650_04375</name>
</gene>
<evidence type="ECO:0000313" key="2">
    <source>
        <dbReference type="EMBL" id="KGF17398.1"/>
    </source>
</evidence>
<reference evidence="2 3" key="1">
    <citation type="submission" date="2014-07" db="EMBL/GenBank/DDBJ databases">
        <authorList>
            <person name="McCorrison J."/>
            <person name="Sanka R."/>
            <person name="Torralba M."/>
            <person name="Gillis M."/>
            <person name="Haft D.H."/>
            <person name="Methe B."/>
            <person name="Sutton G."/>
            <person name="Nelson K.E."/>
        </authorList>
    </citation>
    <scope>NUCLEOTIDE SEQUENCE [LARGE SCALE GENOMIC DNA]</scope>
    <source>
        <strain evidence="2 3">DNF00450</strain>
    </source>
</reference>
<keyword evidence="1" id="KW-1133">Transmembrane helix</keyword>